<dbReference type="Proteomes" id="UP000247702">
    <property type="component" value="Unassembled WGS sequence"/>
</dbReference>
<dbReference type="EMBL" id="BEXD01004141">
    <property type="protein sequence ID" value="GBC07389.1"/>
    <property type="molecule type" value="Genomic_DNA"/>
</dbReference>
<name>A0A2Z6SLD9_9GLOM</name>
<organism evidence="1 2">
    <name type="scientific">Rhizophagus clarus</name>
    <dbReference type="NCBI Taxonomy" id="94130"/>
    <lineage>
        <taxon>Eukaryota</taxon>
        <taxon>Fungi</taxon>
        <taxon>Fungi incertae sedis</taxon>
        <taxon>Mucoromycota</taxon>
        <taxon>Glomeromycotina</taxon>
        <taxon>Glomeromycetes</taxon>
        <taxon>Glomerales</taxon>
        <taxon>Glomeraceae</taxon>
        <taxon>Rhizophagus</taxon>
    </lineage>
</organism>
<evidence type="ECO:0008006" key="3">
    <source>
        <dbReference type="Google" id="ProtNLM"/>
    </source>
</evidence>
<evidence type="ECO:0000313" key="2">
    <source>
        <dbReference type="Proteomes" id="UP000247702"/>
    </source>
</evidence>
<comment type="caution">
    <text evidence="1">The sequence shown here is derived from an EMBL/GenBank/DDBJ whole genome shotgun (WGS) entry which is preliminary data.</text>
</comment>
<sequence>MQWRCASGHEWTTSLNNIKNGKTWCPYCANKASHTIEDAMQVAFGKNGELYCCIEGTNNVHGILIKCCSRNNGLVGCYDQSICGC</sequence>
<evidence type="ECO:0000313" key="1">
    <source>
        <dbReference type="EMBL" id="GBC07389.1"/>
    </source>
</evidence>
<accession>A0A2Z6SLD9</accession>
<keyword evidence="2" id="KW-1185">Reference proteome</keyword>
<dbReference type="AlphaFoldDB" id="A0A2Z6SLD9"/>
<proteinExistence type="predicted"/>
<reference evidence="1 2" key="1">
    <citation type="submission" date="2017-11" db="EMBL/GenBank/DDBJ databases">
        <title>The genome of Rhizophagus clarus HR1 reveals common genetic basis of auxotrophy among arbuscular mycorrhizal fungi.</title>
        <authorList>
            <person name="Kobayashi Y."/>
        </authorList>
    </citation>
    <scope>NUCLEOTIDE SEQUENCE [LARGE SCALE GENOMIC DNA]</scope>
    <source>
        <strain evidence="1 2">HR1</strain>
    </source>
</reference>
<gene>
    <name evidence="1" type="ORF">RclHR1_07430001</name>
</gene>
<protein>
    <recommendedName>
        <fullName evidence="3">Zinc-ribbon domain-containing protein</fullName>
    </recommendedName>
</protein>